<dbReference type="CDD" id="cd07185">
    <property type="entry name" value="OmpA_C-like"/>
    <property type="match status" value="1"/>
</dbReference>
<dbReference type="InterPro" id="IPR011990">
    <property type="entry name" value="TPR-like_helical_dom_sf"/>
</dbReference>
<evidence type="ECO:0000313" key="8">
    <source>
        <dbReference type="Proteomes" id="UP000707206"/>
    </source>
</evidence>
<accession>A0A967ARQ5</accession>
<dbReference type="InterPro" id="IPR006664">
    <property type="entry name" value="OMP_bac"/>
</dbReference>
<dbReference type="SUPFAM" id="SSF103088">
    <property type="entry name" value="OmpA-like"/>
    <property type="match status" value="1"/>
</dbReference>
<dbReference type="InterPro" id="IPR050330">
    <property type="entry name" value="Bact_OuterMem_StrucFunc"/>
</dbReference>
<feature type="coiled-coil region" evidence="5">
    <location>
        <begin position="519"/>
        <end position="572"/>
    </location>
</feature>
<reference evidence="7" key="2">
    <citation type="submission" date="2020-03" db="EMBL/GenBank/DDBJ databases">
        <title>Flavobacteriaceae bacterium strain TP-CH-4, a member of the family Flavobacteriaceae isolated from a deep-sea seamount.</title>
        <authorList>
            <person name="Zhang D.-C."/>
        </authorList>
    </citation>
    <scope>NUCLEOTIDE SEQUENCE</scope>
    <source>
        <strain evidence="7">TP-CH-4</strain>
    </source>
</reference>
<gene>
    <name evidence="7" type="ORF">FK220_002850</name>
</gene>
<keyword evidence="2 4" id="KW-0472">Membrane</keyword>
<dbReference type="InterPro" id="IPR011042">
    <property type="entry name" value="6-blade_b-propeller_TolB-like"/>
</dbReference>
<dbReference type="Pfam" id="PF07676">
    <property type="entry name" value="PD40"/>
    <property type="match status" value="2"/>
</dbReference>
<dbReference type="InterPro" id="IPR036737">
    <property type="entry name" value="OmpA-like_sf"/>
</dbReference>
<sequence length="712" mass="81759">MIQRITYTVLAVCFAHMVSAQQELKRANAYFGKAYYMDAIPLYESALPQNKSSSLVQNLADCYYNTFDMKNAARWYKYLISNYGSKIQGDYHFKWSQSLKAIGEYEKASEVLTDYYTAQGNTQKLEQLQKENSYLENIRALGNRFDIMNLAINTPTAEFGAVQIDSHIVFSAALKKKEGTAKRYRWNNQHYLDLYSQPLSTIDKGDTSSTDFSKTVNSKMHEGTFAMTQDRKTLYFTRNNFLNGKRKTDGDKISRLKIYRADLVDGEWQNIIELPFNSDDFSTEHPALSPDGTKLYFASDRPGGQGSFDLYEVAIQSDGLYGAPINLGPTINTDKKEQFPFLDTNGNLYFASNGHPGFGLLDVFIATNENGIFQKPDNLGLPVNSGYDDFSWSLNRDGKTGYFASNRPEGKGSDDIYSFSETKPLIIEDCKQFIAGTITNRTTKEPITNVQVRLLDATGNELETRVTKEDAKFKFKLECNTGYRIEAHKESYEGNSKIFQTNKERDTVIDGSMDLYSFEERAKQEAIVLKQKEEEAKRRAKALEEKRRKEEIAAKEKRVLEERQAMENKEKERQRRIAGAIEREEAIVKEQQRTVIKTEEIHFDYSLWYLRRESRERLGKVIKIMKANPGIVLEIGTHTDIRGNARYNKKLSQKRAESARDFLIKNGIDEKRVIAKGYGESQPIVECATEEACSEEDHEWNRRCEFVIVKWE</sequence>
<evidence type="ECO:0000259" key="6">
    <source>
        <dbReference type="PROSITE" id="PS51123"/>
    </source>
</evidence>
<dbReference type="InterPro" id="IPR006690">
    <property type="entry name" value="OMPA-like_CS"/>
</dbReference>
<keyword evidence="8" id="KW-1185">Reference proteome</keyword>
<dbReference type="PRINTS" id="PR01021">
    <property type="entry name" value="OMPADOMAIN"/>
</dbReference>
<evidence type="ECO:0000313" key="7">
    <source>
        <dbReference type="EMBL" id="NHF58265.1"/>
    </source>
</evidence>
<dbReference type="PROSITE" id="PS01068">
    <property type="entry name" value="OMPA_1"/>
    <property type="match status" value="1"/>
</dbReference>
<evidence type="ECO:0000256" key="2">
    <source>
        <dbReference type="ARBA" id="ARBA00023136"/>
    </source>
</evidence>
<dbReference type="InterPro" id="IPR011659">
    <property type="entry name" value="WD40"/>
</dbReference>
<dbReference type="PANTHER" id="PTHR30329:SF21">
    <property type="entry name" value="LIPOPROTEIN YIAD-RELATED"/>
    <property type="match status" value="1"/>
</dbReference>
<dbReference type="Gene3D" id="3.30.1330.60">
    <property type="entry name" value="OmpA-like domain"/>
    <property type="match status" value="1"/>
</dbReference>
<evidence type="ECO:0000256" key="5">
    <source>
        <dbReference type="SAM" id="Coils"/>
    </source>
</evidence>
<dbReference type="Gene3D" id="2.60.40.1120">
    <property type="entry name" value="Carboxypeptidase-like, regulatory domain"/>
    <property type="match status" value="1"/>
</dbReference>
<dbReference type="GO" id="GO:0009279">
    <property type="term" value="C:cell outer membrane"/>
    <property type="evidence" value="ECO:0007669"/>
    <property type="project" value="UniProtKB-SubCell"/>
</dbReference>
<protein>
    <submittedName>
        <fullName evidence="7">OmpA family protein</fullName>
    </submittedName>
</protein>
<name>A0A967ARQ5_9FLAO</name>
<comment type="caution">
    <text evidence="7">The sequence shown here is derived from an EMBL/GenBank/DDBJ whole genome shotgun (WGS) entry which is preliminary data.</text>
</comment>
<keyword evidence="5" id="KW-0175">Coiled coil</keyword>
<dbReference type="SUPFAM" id="SSF82171">
    <property type="entry name" value="DPP6 N-terminal domain-like"/>
    <property type="match status" value="1"/>
</dbReference>
<dbReference type="SUPFAM" id="SSF48452">
    <property type="entry name" value="TPR-like"/>
    <property type="match status" value="1"/>
</dbReference>
<keyword evidence="3" id="KW-0998">Cell outer membrane</keyword>
<dbReference type="Gene3D" id="2.120.10.30">
    <property type="entry name" value="TolB, C-terminal domain"/>
    <property type="match status" value="1"/>
</dbReference>
<dbReference type="PROSITE" id="PS51123">
    <property type="entry name" value="OMPA_2"/>
    <property type="match status" value="1"/>
</dbReference>
<dbReference type="RefSeq" id="WP_152572763.1">
    <property type="nucleotide sequence ID" value="NZ_VIKU02000001.1"/>
</dbReference>
<dbReference type="Pfam" id="PF00691">
    <property type="entry name" value="OmpA"/>
    <property type="match status" value="1"/>
</dbReference>
<reference evidence="7" key="1">
    <citation type="submission" date="2019-07" db="EMBL/GenBank/DDBJ databases">
        <authorList>
            <person name="De-Chao Zhang Q."/>
        </authorList>
    </citation>
    <scope>NUCLEOTIDE SEQUENCE</scope>
    <source>
        <strain evidence="7">TP-CH-4</strain>
    </source>
</reference>
<evidence type="ECO:0000256" key="3">
    <source>
        <dbReference type="ARBA" id="ARBA00023237"/>
    </source>
</evidence>
<feature type="domain" description="OmpA-like" evidence="6">
    <location>
        <begin position="590"/>
        <end position="712"/>
    </location>
</feature>
<dbReference type="Gene3D" id="1.25.40.10">
    <property type="entry name" value="Tetratricopeptide repeat domain"/>
    <property type="match status" value="1"/>
</dbReference>
<dbReference type="AlphaFoldDB" id="A0A967ARQ5"/>
<dbReference type="Proteomes" id="UP000707206">
    <property type="component" value="Unassembled WGS sequence"/>
</dbReference>
<dbReference type="PANTHER" id="PTHR30329">
    <property type="entry name" value="STATOR ELEMENT OF FLAGELLAR MOTOR COMPLEX"/>
    <property type="match status" value="1"/>
</dbReference>
<evidence type="ECO:0000256" key="4">
    <source>
        <dbReference type="PROSITE-ProRule" id="PRU00473"/>
    </source>
</evidence>
<dbReference type="InterPro" id="IPR006665">
    <property type="entry name" value="OmpA-like"/>
</dbReference>
<comment type="subcellular location">
    <subcellularLocation>
        <location evidence="1">Cell outer membrane</location>
    </subcellularLocation>
</comment>
<organism evidence="7 8">
    <name type="scientific">Pelagihabitans pacificus</name>
    <dbReference type="NCBI Taxonomy" id="2696054"/>
    <lineage>
        <taxon>Bacteria</taxon>
        <taxon>Pseudomonadati</taxon>
        <taxon>Bacteroidota</taxon>
        <taxon>Flavobacteriia</taxon>
        <taxon>Flavobacteriales</taxon>
        <taxon>Flavobacteriaceae</taxon>
        <taxon>Pelagihabitans</taxon>
    </lineage>
</organism>
<dbReference type="EMBL" id="VIKU02000001">
    <property type="protein sequence ID" value="NHF58265.1"/>
    <property type="molecule type" value="Genomic_DNA"/>
</dbReference>
<evidence type="ECO:0000256" key="1">
    <source>
        <dbReference type="ARBA" id="ARBA00004442"/>
    </source>
</evidence>
<proteinExistence type="predicted"/>